<feature type="domain" description="FBD" evidence="1">
    <location>
        <begin position="229"/>
        <end position="255"/>
    </location>
</feature>
<dbReference type="EMBL" id="JAUJYO010000008">
    <property type="protein sequence ID" value="KAK1310812.1"/>
    <property type="molecule type" value="Genomic_DNA"/>
</dbReference>
<dbReference type="Pfam" id="PF08387">
    <property type="entry name" value="FBD"/>
    <property type="match status" value="1"/>
</dbReference>
<dbReference type="Gene3D" id="3.80.10.10">
    <property type="entry name" value="Ribonuclease Inhibitor"/>
    <property type="match status" value="1"/>
</dbReference>
<comment type="caution">
    <text evidence="2">The sequence shown here is derived from an EMBL/GenBank/DDBJ whole genome shotgun (WGS) entry which is preliminary data.</text>
</comment>
<protein>
    <recommendedName>
        <fullName evidence="1">FBD domain-containing protein</fullName>
    </recommendedName>
</protein>
<dbReference type="AlphaFoldDB" id="A0AAV9EC56"/>
<dbReference type="Proteomes" id="UP001180020">
    <property type="component" value="Unassembled WGS sequence"/>
</dbReference>
<evidence type="ECO:0000313" key="2">
    <source>
        <dbReference type="EMBL" id="KAK1310812.1"/>
    </source>
</evidence>
<dbReference type="SUPFAM" id="SSF52047">
    <property type="entry name" value="RNI-like"/>
    <property type="match status" value="1"/>
</dbReference>
<evidence type="ECO:0000313" key="3">
    <source>
        <dbReference type="Proteomes" id="UP001180020"/>
    </source>
</evidence>
<sequence>MDMKSMDDLDFGDHDFERFPGLFDDVKSLNLENFEKPINGTIIAGLRYFRCLEELSKFPAKYLVDIDFECFPGLFNNIKSLNLHLCDRRQSRSGKPTYGTIVAIVAGLRHFQQLENLSIEYNHLEERRNGMPITGAMEGDYSLNHLKTIEYVNDFDLERFPGMFDNVKSLNLHIPSQSVELTNGIIADGLQHFRHLDQIGIFYAGDKRNGRTCAIDGCYALNHLREINMWYLSGSEEEIQLVEFLLRNAVVLEKIYFDTLPYGLEAEHVKQVRERISLLYRASRNARLIWQ</sequence>
<dbReference type="InterPro" id="IPR032675">
    <property type="entry name" value="LRR_dom_sf"/>
</dbReference>
<accession>A0AAV9EC56</accession>
<reference evidence="2" key="1">
    <citation type="journal article" date="2023" name="Nat. Commun.">
        <title>Diploid and tetraploid genomes of Acorus and the evolution of monocots.</title>
        <authorList>
            <person name="Ma L."/>
            <person name="Liu K.W."/>
            <person name="Li Z."/>
            <person name="Hsiao Y.Y."/>
            <person name="Qi Y."/>
            <person name="Fu T."/>
            <person name="Tang G.D."/>
            <person name="Zhang D."/>
            <person name="Sun W.H."/>
            <person name="Liu D.K."/>
            <person name="Li Y."/>
            <person name="Chen G.Z."/>
            <person name="Liu X.D."/>
            <person name="Liao X.Y."/>
            <person name="Jiang Y.T."/>
            <person name="Yu X."/>
            <person name="Hao Y."/>
            <person name="Huang J."/>
            <person name="Zhao X.W."/>
            <person name="Ke S."/>
            <person name="Chen Y.Y."/>
            <person name="Wu W.L."/>
            <person name="Hsu J.L."/>
            <person name="Lin Y.F."/>
            <person name="Huang M.D."/>
            <person name="Li C.Y."/>
            <person name="Huang L."/>
            <person name="Wang Z.W."/>
            <person name="Zhao X."/>
            <person name="Zhong W.Y."/>
            <person name="Peng D.H."/>
            <person name="Ahmad S."/>
            <person name="Lan S."/>
            <person name="Zhang J.S."/>
            <person name="Tsai W.C."/>
            <person name="Van de Peer Y."/>
            <person name="Liu Z.J."/>
        </authorList>
    </citation>
    <scope>NUCLEOTIDE SEQUENCE</scope>
    <source>
        <strain evidence="2">CP</strain>
    </source>
</reference>
<proteinExistence type="predicted"/>
<organism evidence="2 3">
    <name type="scientific">Acorus calamus</name>
    <name type="common">Sweet flag</name>
    <dbReference type="NCBI Taxonomy" id="4465"/>
    <lineage>
        <taxon>Eukaryota</taxon>
        <taxon>Viridiplantae</taxon>
        <taxon>Streptophyta</taxon>
        <taxon>Embryophyta</taxon>
        <taxon>Tracheophyta</taxon>
        <taxon>Spermatophyta</taxon>
        <taxon>Magnoliopsida</taxon>
        <taxon>Liliopsida</taxon>
        <taxon>Acoraceae</taxon>
        <taxon>Acorus</taxon>
    </lineage>
</organism>
<name>A0AAV9EC56_ACOCL</name>
<keyword evidence="3" id="KW-1185">Reference proteome</keyword>
<evidence type="ECO:0000259" key="1">
    <source>
        <dbReference type="Pfam" id="PF08387"/>
    </source>
</evidence>
<reference evidence="2" key="2">
    <citation type="submission" date="2023-06" db="EMBL/GenBank/DDBJ databases">
        <authorList>
            <person name="Ma L."/>
            <person name="Liu K.-W."/>
            <person name="Li Z."/>
            <person name="Hsiao Y.-Y."/>
            <person name="Qi Y."/>
            <person name="Fu T."/>
            <person name="Tang G."/>
            <person name="Zhang D."/>
            <person name="Sun W.-H."/>
            <person name="Liu D.-K."/>
            <person name="Li Y."/>
            <person name="Chen G.-Z."/>
            <person name="Liu X.-D."/>
            <person name="Liao X.-Y."/>
            <person name="Jiang Y.-T."/>
            <person name="Yu X."/>
            <person name="Hao Y."/>
            <person name="Huang J."/>
            <person name="Zhao X.-W."/>
            <person name="Ke S."/>
            <person name="Chen Y.-Y."/>
            <person name="Wu W.-L."/>
            <person name="Hsu J.-L."/>
            <person name="Lin Y.-F."/>
            <person name="Huang M.-D."/>
            <person name="Li C.-Y."/>
            <person name="Huang L."/>
            <person name="Wang Z.-W."/>
            <person name="Zhao X."/>
            <person name="Zhong W.-Y."/>
            <person name="Peng D.-H."/>
            <person name="Ahmad S."/>
            <person name="Lan S."/>
            <person name="Zhang J.-S."/>
            <person name="Tsai W.-C."/>
            <person name="Van De Peer Y."/>
            <person name="Liu Z.-J."/>
        </authorList>
    </citation>
    <scope>NUCLEOTIDE SEQUENCE</scope>
    <source>
        <strain evidence="2">CP</strain>
        <tissue evidence="2">Leaves</tissue>
    </source>
</reference>
<gene>
    <name evidence="2" type="ORF">QJS10_CPA08g00042</name>
</gene>
<dbReference type="InterPro" id="IPR006566">
    <property type="entry name" value="FBD"/>
</dbReference>